<dbReference type="GO" id="GO:0005198">
    <property type="term" value="F:structural molecule activity"/>
    <property type="evidence" value="ECO:0007669"/>
    <property type="project" value="InterPro"/>
</dbReference>
<dbReference type="AlphaFoldDB" id="A0A7R9BJ89"/>
<feature type="region of interest" description="Disordered" evidence="1">
    <location>
        <begin position="75"/>
        <end position="94"/>
    </location>
</feature>
<evidence type="ECO:0000256" key="1">
    <source>
        <dbReference type="SAM" id="MobiDB-lite"/>
    </source>
</evidence>
<dbReference type="EMBL" id="CAJPEX010000340">
    <property type="protein sequence ID" value="CAG0915155.1"/>
    <property type="molecule type" value="Genomic_DNA"/>
</dbReference>
<dbReference type="Proteomes" id="UP000678499">
    <property type="component" value="Unassembled WGS sequence"/>
</dbReference>
<feature type="region of interest" description="Disordered" evidence="1">
    <location>
        <begin position="433"/>
        <end position="461"/>
    </location>
</feature>
<gene>
    <name evidence="3" type="ORF">NMOB1V02_LOCUS2812</name>
</gene>
<evidence type="ECO:0000313" key="3">
    <source>
        <dbReference type="EMBL" id="CAD7275003.1"/>
    </source>
</evidence>
<feature type="domain" description="Band 4.1 C-terminal" evidence="2">
    <location>
        <begin position="527"/>
        <end position="599"/>
    </location>
</feature>
<keyword evidence="4" id="KW-1185">Reference proteome</keyword>
<evidence type="ECO:0000313" key="4">
    <source>
        <dbReference type="Proteomes" id="UP000678499"/>
    </source>
</evidence>
<proteinExistence type="predicted"/>
<dbReference type="Pfam" id="PF05902">
    <property type="entry name" value="4_1_CTD"/>
    <property type="match status" value="1"/>
</dbReference>
<feature type="compositionally biased region" description="Polar residues" evidence="1">
    <location>
        <begin position="204"/>
        <end position="223"/>
    </location>
</feature>
<evidence type="ECO:0000259" key="2">
    <source>
        <dbReference type="Pfam" id="PF05902"/>
    </source>
</evidence>
<dbReference type="GO" id="GO:0003779">
    <property type="term" value="F:actin binding"/>
    <property type="evidence" value="ECO:0007669"/>
    <property type="project" value="InterPro"/>
</dbReference>
<dbReference type="GO" id="GO:0005856">
    <property type="term" value="C:cytoskeleton"/>
    <property type="evidence" value="ECO:0007669"/>
    <property type="project" value="InterPro"/>
</dbReference>
<feature type="compositionally biased region" description="Basic and acidic residues" evidence="1">
    <location>
        <begin position="78"/>
        <end position="87"/>
    </location>
</feature>
<feature type="region of interest" description="Disordered" evidence="1">
    <location>
        <begin position="203"/>
        <end position="223"/>
    </location>
</feature>
<organism evidence="3">
    <name type="scientific">Notodromas monacha</name>
    <dbReference type="NCBI Taxonomy" id="399045"/>
    <lineage>
        <taxon>Eukaryota</taxon>
        <taxon>Metazoa</taxon>
        <taxon>Ecdysozoa</taxon>
        <taxon>Arthropoda</taxon>
        <taxon>Crustacea</taxon>
        <taxon>Oligostraca</taxon>
        <taxon>Ostracoda</taxon>
        <taxon>Podocopa</taxon>
        <taxon>Podocopida</taxon>
        <taxon>Cypridocopina</taxon>
        <taxon>Cypridoidea</taxon>
        <taxon>Cyprididae</taxon>
        <taxon>Notodromas</taxon>
    </lineage>
</organism>
<dbReference type="InterPro" id="IPR008379">
    <property type="entry name" value="Band_4.1_C"/>
</dbReference>
<feature type="region of interest" description="Disordered" evidence="1">
    <location>
        <begin position="103"/>
        <end position="123"/>
    </location>
</feature>
<name>A0A7R9BJ89_9CRUS</name>
<sequence>MTRTAAPSDTPSLKVYFVKRSPILRQNVVYVTLLKSVFSRKNGDLEETPHTVMNLGDEELREDSMKGAMSDSIQAMPRENHSSRQEDPISQPVDRTPAVHNLPVEAASESLNDTKLPPANRMRDSPEIHATEAERKASISANDFVTNRGKSKSVMNDESSISRMSHPGVKLNFTGAKQPPVIISNAGENLSFDEETLNARDSYRSGNSANGNLGTHRSSDEISSFDSFGVKSSTGRLVGFGNALESSIPTKIVPRGSMVGRNNAANARSSSVAFVDRYSSSDSSEVAHNEENSPSFRRPFVMQTQGTPVAECNSTSFPYVTDEEGTRSENGTLKNIGNIIGAFSPKSPKSFSSSGKDQRASYDVDETPYVSAAAAAVTKMKSTTRMEKGARQSMHEVEGKAFAAARRTGAVEQQEHFIAQEMKKTSQIVTLFNLPEDPSSKRRRTKSTSSSDSGTNIDAYDDVPSARGHLFSGIVRAEPAIILPETKSDLAVAMQSDKLYPRRDPRMKIDIPKGVLPNVAAIVDSEGEIKATARIASKTRTVQTVTYKTEKDGLLETRVEQKITLQSDGSAVDHDQAFAKAIHDATSMDPNMAVEKIEIQRNAFR</sequence>
<protein>
    <recommendedName>
        <fullName evidence="2">Band 4.1 C-terminal domain-containing protein</fullName>
    </recommendedName>
</protein>
<reference evidence="3" key="1">
    <citation type="submission" date="2020-11" db="EMBL/GenBank/DDBJ databases">
        <authorList>
            <person name="Tran Van P."/>
        </authorList>
    </citation>
    <scope>NUCLEOTIDE SEQUENCE</scope>
</reference>
<accession>A0A7R9BJ89</accession>
<dbReference type="EMBL" id="OA882377">
    <property type="protein sequence ID" value="CAD7275003.1"/>
    <property type="molecule type" value="Genomic_DNA"/>
</dbReference>
<dbReference type="OrthoDB" id="6589456at2759"/>
<feature type="region of interest" description="Disordered" evidence="1">
    <location>
        <begin position="47"/>
        <end position="69"/>
    </location>
</feature>